<keyword evidence="2 4" id="KW-0067">ATP-binding</keyword>
<dbReference type="InterPro" id="IPR017871">
    <property type="entry name" value="ABC_transporter-like_CS"/>
</dbReference>
<evidence type="ECO:0000259" key="3">
    <source>
        <dbReference type="PROSITE" id="PS50893"/>
    </source>
</evidence>
<evidence type="ECO:0000313" key="4">
    <source>
        <dbReference type="EMBL" id="KIS22731.1"/>
    </source>
</evidence>
<dbReference type="PANTHER" id="PTHR42855:SF2">
    <property type="entry name" value="DRUG RESISTANCE ABC TRANSPORTER,ATP-BINDING PROTEIN"/>
    <property type="match status" value="1"/>
</dbReference>
<dbReference type="Pfam" id="PF12848">
    <property type="entry name" value="ABC_tran_Xtn"/>
    <property type="match status" value="1"/>
</dbReference>
<dbReference type="InterPro" id="IPR051309">
    <property type="entry name" value="ABCF_ATPase"/>
</dbReference>
<dbReference type="FunFam" id="3.40.50.300:FF:000905">
    <property type="entry name" value="Heme ABC transporter ATP-binding protein"/>
    <property type="match status" value="1"/>
</dbReference>
<sequence>MSILTVENMSHSFGDRILFKNVSFRLLKGEHIGLVGANGEGKSTFMKIITNEILVDEGTIDWNSKFSIGYMDQLVELKEGITVFNFLKKAFIKLFDIENKINDLYNNIGNMDKARMDKTLNQIATMQEILDKNDFYSINSKIQATVVGLGIKELLDRDVSALSGGQRTKILLAKLLLEKPDILLLDEPTNYLDEEHIEWLKSYLINYEGAFILISHDNNFLNSVVNVVYHLEHKTLTRYAGNYDYFVKLYEVRKEQRLIQYKEQQNEIAKLEDYIRKNKARASTAKQAKSREKKLDKIEKIEIKKEIIKPYFNFKSVRMPENIIFNASNLIIGYNTPLSKPLNLKMKRGQKIAITGANGIGKTTLIKTLLGLLKPINGEVTLSDYKKIGYFEQEIVEDNAGSVLYDVWNEFPDLTQTEVRSSLAKCGLTRQHIDSPINILSGGEQAKVRLCKLINEPSNVLVLDEPTNHLDIYAKNELKHALKEYDGSIILVCHEPEFYKDIATDIWNCEAWRCCSV</sequence>
<evidence type="ECO:0000313" key="5">
    <source>
        <dbReference type="Proteomes" id="UP000032250"/>
    </source>
</evidence>
<keyword evidence="1" id="KW-0547">Nucleotide-binding</keyword>
<dbReference type="FunFam" id="3.40.50.300:FF:000011">
    <property type="entry name" value="Putative ABC transporter ATP-binding component"/>
    <property type="match status" value="1"/>
</dbReference>
<protein>
    <submittedName>
        <fullName evidence="4">Heme ABC transporter ATP-binding protein</fullName>
    </submittedName>
</protein>
<evidence type="ECO:0000256" key="2">
    <source>
        <dbReference type="ARBA" id="ARBA00022840"/>
    </source>
</evidence>
<name>A0A0D1BVB0_CLOBO</name>
<dbReference type="SUPFAM" id="SSF52540">
    <property type="entry name" value="P-loop containing nucleoside triphosphate hydrolases"/>
    <property type="match status" value="2"/>
</dbReference>
<dbReference type="Proteomes" id="UP000032250">
    <property type="component" value="Unassembled WGS sequence"/>
</dbReference>
<feature type="domain" description="ABC transporter" evidence="3">
    <location>
        <begin position="318"/>
        <end position="511"/>
    </location>
</feature>
<dbReference type="CDD" id="cd03221">
    <property type="entry name" value="ABCF_EF-3"/>
    <property type="match status" value="2"/>
</dbReference>
<dbReference type="PANTHER" id="PTHR42855">
    <property type="entry name" value="ABC TRANSPORTER ATP-BINDING SUBUNIT"/>
    <property type="match status" value="1"/>
</dbReference>
<dbReference type="SMART" id="SM00382">
    <property type="entry name" value="AAA"/>
    <property type="match status" value="2"/>
</dbReference>
<dbReference type="InterPro" id="IPR032781">
    <property type="entry name" value="ABC_tran_Xtn"/>
</dbReference>
<dbReference type="Pfam" id="PF00005">
    <property type="entry name" value="ABC_tran"/>
    <property type="match status" value="2"/>
</dbReference>
<dbReference type="RefSeq" id="WP_043031517.1">
    <property type="nucleotide sequence ID" value="NZ_JXSU01000007.1"/>
</dbReference>
<dbReference type="OrthoDB" id="9801441at2"/>
<proteinExistence type="predicted"/>
<comment type="caution">
    <text evidence="4">The sequence shown here is derived from an EMBL/GenBank/DDBJ whole genome shotgun (WGS) entry which is preliminary data.</text>
</comment>
<dbReference type="PROSITE" id="PS50893">
    <property type="entry name" value="ABC_TRANSPORTER_2"/>
    <property type="match status" value="2"/>
</dbReference>
<accession>A0A0D1BVB0</accession>
<dbReference type="HOGENOM" id="CLU_000604_36_0_9"/>
<dbReference type="GO" id="GO:0005524">
    <property type="term" value="F:ATP binding"/>
    <property type="evidence" value="ECO:0007669"/>
    <property type="project" value="UniProtKB-KW"/>
</dbReference>
<dbReference type="PROSITE" id="PS00211">
    <property type="entry name" value="ABC_TRANSPORTER_1"/>
    <property type="match status" value="2"/>
</dbReference>
<dbReference type="AlphaFoldDB" id="A0A0D1BVB0"/>
<dbReference type="Gene3D" id="3.40.50.300">
    <property type="entry name" value="P-loop containing nucleotide triphosphate hydrolases"/>
    <property type="match status" value="2"/>
</dbReference>
<dbReference type="EMBL" id="JXSU01000007">
    <property type="protein sequence ID" value="KIS22731.1"/>
    <property type="molecule type" value="Genomic_DNA"/>
</dbReference>
<gene>
    <name evidence="4" type="ORF">N495_03745</name>
</gene>
<dbReference type="GO" id="GO:0016887">
    <property type="term" value="F:ATP hydrolysis activity"/>
    <property type="evidence" value="ECO:0007669"/>
    <property type="project" value="InterPro"/>
</dbReference>
<feature type="domain" description="ABC transporter" evidence="3">
    <location>
        <begin position="4"/>
        <end position="258"/>
    </location>
</feature>
<reference evidence="4 5" key="1">
    <citation type="submission" date="2014-06" db="EMBL/GenBank/DDBJ databases">
        <title>Genome characterization of distinct group I Clostridium botulinum lineages.</title>
        <authorList>
            <person name="Giordani F."/>
            <person name="Anselmo A."/>
            <person name="Fillo S."/>
            <person name="Palozzi A.M."/>
            <person name="Fortunato A."/>
            <person name="Gentile B."/>
            <person name="Ciammaruconi A."/>
            <person name="Anniballi F."/>
            <person name="De Medici D."/>
            <person name="Lista F."/>
        </authorList>
    </citation>
    <scope>NUCLEOTIDE SEQUENCE [LARGE SCALE GENOMIC DNA]</scope>
    <source>
        <strain evidence="4 5">B2 450</strain>
    </source>
</reference>
<dbReference type="InterPro" id="IPR003593">
    <property type="entry name" value="AAA+_ATPase"/>
</dbReference>
<dbReference type="InterPro" id="IPR027417">
    <property type="entry name" value="P-loop_NTPase"/>
</dbReference>
<dbReference type="InterPro" id="IPR003439">
    <property type="entry name" value="ABC_transporter-like_ATP-bd"/>
</dbReference>
<dbReference type="PATRIC" id="fig|1379739.3.peg.1065"/>
<evidence type="ECO:0000256" key="1">
    <source>
        <dbReference type="ARBA" id="ARBA00022741"/>
    </source>
</evidence>
<organism evidence="4 5">
    <name type="scientific">Clostridium botulinum B2 450</name>
    <dbReference type="NCBI Taxonomy" id="1379739"/>
    <lineage>
        <taxon>Bacteria</taxon>
        <taxon>Bacillati</taxon>
        <taxon>Bacillota</taxon>
        <taxon>Clostridia</taxon>
        <taxon>Eubacteriales</taxon>
        <taxon>Clostridiaceae</taxon>
        <taxon>Clostridium</taxon>
    </lineage>
</organism>